<accession>A0A0A1U1I1</accession>
<evidence type="ECO:0008006" key="4">
    <source>
        <dbReference type="Google" id="ProtNLM"/>
    </source>
</evidence>
<keyword evidence="1" id="KW-1133">Transmembrane helix</keyword>
<feature type="transmembrane region" description="Helical" evidence="1">
    <location>
        <begin position="90"/>
        <end position="112"/>
    </location>
</feature>
<protein>
    <recommendedName>
        <fullName evidence="4">CXXC-rich protein</fullName>
    </recommendedName>
</protein>
<dbReference type="OrthoDB" id="300641at2759"/>
<dbReference type="VEuPathDB" id="AmoebaDB:EIN_032090"/>
<reference evidence="2 3" key="1">
    <citation type="submission" date="2012-10" db="EMBL/GenBank/DDBJ databases">
        <authorList>
            <person name="Zafar N."/>
            <person name="Inman J."/>
            <person name="Hall N."/>
            <person name="Lorenzi H."/>
            <person name="Caler E."/>
        </authorList>
    </citation>
    <scope>NUCLEOTIDE SEQUENCE [LARGE SCALE GENOMIC DNA]</scope>
    <source>
        <strain evidence="2 3">IP1</strain>
    </source>
</reference>
<keyword evidence="3" id="KW-1185">Reference proteome</keyword>
<dbReference type="SUPFAM" id="SSF57184">
    <property type="entry name" value="Growth factor receptor domain"/>
    <property type="match status" value="1"/>
</dbReference>
<dbReference type="InterPro" id="IPR009030">
    <property type="entry name" value="Growth_fac_rcpt_cys_sf"/>
</dbReference>
<name>A0A0A1U1I1_ENTIV</name>
<dbReference type="RefSeq" id="XP_004185804.1">
    <property type="nucleotide sequence ID" value="XM_004185756.1"/>
</dbReference>
<dbReference type="Proteomes" id="UP000014680">
    <property type="component" value="Unassembled WGS sequence"/>
</dbReference>
<dbReference type="AlphaFoldDB" id="A0A0A1U1I1"/>
<evidence type="ECO:0000313" key="2">
    <source>
        <dbReference type="EMBL" id="ELP86458.1"/>
    </source>
</evidence>
<proteinExistence type="predicted"/>
<evidence type="ECO:0000256" key="1">
    <source>
        <dbReference type="SAM" id="Phobius"/>
    </source>
</evidence>
<organism evidence="2 3">
    <name type="scientific">Entamoeba invadens IP1</name>
    <dbReference type="NCBI Taxonomy" id="370355"/>
    <lineage>
        <taxon>Eukaryota</taxon>
        <taxon>Amoebozoa</taxon>
        <taxon>Evosea</taxon>
        <taxon>Archamoebae</taxon>
        <taxon>Mastigamoebida</taxon>
        <taxon>Entamoebidae</taxon>
        <taxon>Entamoeba</taxon>
    </lineage>
</organism>
<sequence>METVSSDPKTESQVYSHSAQLLYKQDTCSNCVECNDTSCIQCAEGYFLKDGRCVPCGADCIECGQDECYVCAHSYHLILKSCMNETTIDTIVICCVIALFVFLLAGFLIVLVPIKVASKCKVALKKYNQSDYSELN</sequence>
<gene>
    <name evidence="2" type="ORF">EIN_032090</name>
</gene>
<dbReference type="KEGG" id="eiv:EIN_032090"/>
<dbReference type="EMBL" id="KB206969">
    <property type="protein sequence ID" value="ELP86458.1"/>
    <property type="molecule type" value="Genomic_DNA"/>
</dbReference>
<evidence type="ECO:0000313" key="3">
    <source>
        <dbReference type="Proteomes" id="UP000014680"/>
    </source>
</evidence>
<keyword evidence="1" id="KW-0812">Transmembrane</keyword>
<keyword evidence="1" id="KW-0472">Membrane</keyword>
<dbReference type="GeneID" id="14885421"/>